<feature type="region of interest" description="Disordered" evidence="1">
    <location>
        <begin position="46"/>
        <end position="89"/>
    </location>
</feature>
<comment type="caution">
    <text evidence="2">The sequence shown here is derived from an EMBL/GenBank/DDBJ whole genome shotgun (WGS) entry which is preliminary data.</text>
</comment>
<evidence type="ECO:0000313" key="2">
    <source>
        <dbReference type="EMBL" id="MPC61692.1"/>
    </source>
</evidence>
<dbReference type="AlphaFoldDB" id="A0A5B7GS58"/>
<proteinExistence type="predicted"/>
<reference evidence="2 3" key="1">
    <citation type="submission" date="2019-05" db="EMBL/GenBank/DDBJ databases">
        <title>Another draft genome of Portunus trituberculatus and its Hox gene families provides insights of decapod evolution.</title>
        <authorList>
            <person name="Jeong J.-H."/>
            <person name="Song I."/>
            <person name="Kim S."/>
            <person name="Choi T."/>
            <person name="Kim D."/>
            <person name="Ryu S."/>
            <person name="Kim W."/>
        </authorList>
    </citation>
    <scope>NUCLEOTIDE SEQUENCE [LARGE SCALE GENOMIC DNA]</scope>
    <source>
        <tissue evidence="2">Muscle</tissue>
    </source>
</reference>
<evidence type="ECO:0000313" key="3">
    <source>
        <dbReference type="Proteomes" id="UP000324222"/>
    </source>
</evidence>
<keyword evidence="3" id="KW-1185">Reference proteome</keyword>
<evidence type="ECO:0000256" key="1">
    <source>
        <dbReference type="SAM" id="MobiDB-lite"/>
    </source>
</evidence>
<name>A0A5B7GS58_PORTR</name>
<gene>
    <name evidence="2" type="ORF">E2C01_055767</name>
</gene>
<dbReference type="EMBL" id="VSRR010018793">
    <property type="protein sequence ID" value="MPC61692.1"/>
    <property type="molecule type" value="Genomic_DNA"/>
</dbReference>
<organism evidence="2 3">
    <name type="scientific">Portunus trituberculatus</name>
    <name type="common">Swimming crab</name>
    <name type="synonym">Neptunus trituberculatus</name>
    <dbReference type="NCBI Taxonomy" id="210409"/>
    <lineage>
        <taxon>Eukaryota</taxon>
        <taxon>Metazoa</taxon>
        <taxon>Ecdysozoa</taxon>
        <taxon>Arthropoda</taxon>
        <taxon>Crustacea</taxon>
        <taxon>Multicrustacea</taxon>
        <taxon>Malacostraca</taxon>
        <taxon>Eumalacostraca</taxon>
        <taxon>Eucarida</taxon>
        <taxon>Decapoda</taxon>
        <taxon>Pleocyemata</taxon>
        <taxon>Brachyura</taxon>
        <taxon>Eubrachyura</taxon>
        <taxon>Portunoidea</taxon>
        <taxon>Portunidae</taxon>
        <taxon>Portuninae</taxon>
        <taxon>Portunus</taxon>
    </lineage>
</organism>
<dbReference type="Proteomes" id="UP000324222">
    <property type="component" value="Unassembled WGS sequence"/>
</dbReference>
<sequence length="89" mass="9757">MGTYINRFSAAGPHTELFRILQRVKMFEHRAPQITLFASLLCNHDKSASGTQKPSLTVLRGGVAGRGGSSRADDTKQFKSGTPLPREQK</sequence>
<protein>
    <submittedName>
        <fullName evidence="2">Uncharacterized protein</fullName>
    </submittedName>
</protein>
<accession>A0A5B7GS58</accession>